<dbReference type="InParanoid" id="A0A3Q7JAI9"/>
<sequence>MRTYYKDKPLNSDRDHQKRRHNYILLRFLSRQRFKSLQK</sequence>
<evidence type="ECO:0000313" key="1">
    <source>
        <dbReference type="EnsemblPlants" id="Solyc12g049480.2.1"/>
    </source>
</evidence>
<dbReference type="PaxDb" id="4081-Solyc12g049480.1.1"/>
<dbReference type="EnsemblPlants" id="Solyc12g049480.2.1">
    <property type="protein sequence ID" value="Solyc12g049480.2.1"/>
    <property type="gene ID" value="Solyc12g049480.2"/>
</dbReference>
<protein>
    <submittedName>
        <fullName evidence="1">Uncharacterized protein</fullName>
    </submittedName>
</protein>
<reference evidence="1" key="1">
    <citation type="journal article" date="2012" name="Nature">
        <title>The tomato genome sequence provides insights into fleshy fruit evolution.</title>
        <authorList>
            <consortium name="Tomato Genome Consortium"/>
        </authorList>
    </citation>
    <scope>NUCLEOTIDE SEQUENCE [LARGE SCALE GENOMIC DNA]</scope>
    <source>
        <strain evidence="1">cv. Heinz 1706</strain>
    </source>
</reference>
<dbReference type="AlphaFoldDB" id="A0A3Q7JAI9"/>
<dbReference type="Proteomes" id="UP000004994">
    <property type="component" value="Chromosome 12"/>
</dbReference>
<proteinExistence type="predicted"/>
<reference evidence="1" key="2">
    <citation type="submission" date="2019-01" db="UniProtKB">
        <authorList>
            <consortium name="EnsemblPlants"/>
        </authorList>
    </citation>
    <scope>IDENTIFICATION</scope>
    <source>
        <strain evidence="1">cv. Heinz 1706</strain>
    </source>
</reference>
<keyword evidence="2" id="KW-1185">Reference proteome</keyword>
<name>A0A3Q7JAI9_SOLLC</name>
<evidence type="ECO:0000313" key="2">
    <source>
        <dbReference type="Proteomes" id="UP000004994"/>
    </source>
</evidence>
<accession>A0A3Q7JAI9</accession>
<organism evidence="1">
    <name type="scientific">Solanum lycopersicum</name>
    <name type="common">Tomato</name>
    <name type="synonym">Lycopersicon esculentum</name>
    <dbReference type="NCBI Taxonomy" id="4081"/>
    <lineage>
        <taxon>Eukaryota</taxon>
        <taxon>Viridiplantae</taxon>
        <taxon>Streptophyta</taxon>
        <taxon>Embryophyta</taxon>
        <taxon>Tracheophyta</taxon>
        <taxon>Spermatophyta</taxon>
        <taxon>Magnoliopsida</taxon>
        <taxon>eudicotyledons</taxon>
        <taxon>Gunneridae</taxon>
        <taxon>Pentapetalae</taxon>
        <taxon>asterids</taxon>
        <taxon>lamiids</taxon>
        <taxon>Solanales</taxon>
        <taxon>Solanaceae</taxon>
        <taxon>Solanoideae</taxon>
        <taxon>Solaneae</taxon>
        <taxon>Solanum</taxon>
        <taxon>Solanum subgen. Lycopersicon</taxon>
    </lineage>
</organism>
<dbReference type="Gramene" id="Solyc12g049480.2.1">
    <property type="protein sequence ID" value="Solyc12g049480.2.1"/>
    <property type="gene ID" value="Solyc12g049480.2"/>
</dbReference>